<evidence type="ECO:0000256" key="6">
    <source>
        <dbReference type="ARBA" id="ARBA00022989"/>
    </source>
</evidence>
<accession>A0A4W5L349</accession>
<sequence>MCVHVVCACFPACVCVFSAVCLCLCVCVRQSLTIFQRSLTTMHIQIQGLLQFTVPVFPTAERDLLGIQRLLNSTEFNLHQLTALLDCRGLHKVR</sequence>
<keyword evidence="15" id="KW-1185">Reference proteome</keyword>
<comment type="function">
    <text evidence="13">Probable chloride channel.</text>
</comment>
<protein>
    <recommendedName>
        <fullName evidence="13">Protein tweety homolog</fullName>
    </recommendedName>
</protein>
<comment type="similarity">
    <text evidence="2 13">Belongs to the tweety family.</text>
</comment>
<comment type="subcellular location">
    <subcellularLocation>
        <location evidence="1">Cell membrane</location>
        <topology evidence="1">Multi-pass membrane protein</topology>
    </subcellularLocation>
</comment>
<dbReference type="PANTHER" id="PTHR12424:SF17">
    <property type="entry name" value="PROTEIN TWEETY HOMOLOG 2-LIKE"/>
    <property type="match status" value="1"/>
</dbReference>
<reference evidence="15" key="1">
    <citation type="submission" date="2018-06" db="EMBL/GenBank/DDBJ databases">
        <title>Genome assembly of Danube salmon.</title>
        <authorList>
            <person name="Macqueen D.J."/>
            <person name="Gundappa M.K."/>
        </authorList>
    </citation>
    <scope>NUCLEOTIDE SEQUENCE [LARGE SCALE GENOMIC DNA]</scope>
</reference>
<reference evidence="14" key="2">
    <citation type="submission" date="2025-08" db="UniProtKB">
        <authorList>
            <consortium name="Ensembl"/>
        </authorList>
    </citation>
    <scope>IDENTIFICATION</scope>
</reference>
<evidence type="ECO:0000313" key="15">
    <source>
        <dbReference type="Proteomes" id="UP000314982"/>
    </source>
</evidence>
<proteinExistence type="inferred from homology"/>
<dbReference type="Pfam" id="PF04906">
    <property type="entry name" value="Tweety"/>
    <property type="match status" value="1"/>
</dbReference>
<dbReference type="Proteomes" id="UP000314982">
    <property type="component" value="Unassembled WGS sequence"/>
</dbReference>
<keyword evidence="8" id="KW-0472">Membrane</keyword>
<keyword evidence="3 13" id="KW-0813">Transport</keyword>
<dbReference type="AlphaFoldDB" id="A0A4W5L349"/>
<keyword evidence="9 13" id="KW-0869">Chloride channel</keyword>
<dbReference type="GO" id="GO:0005229">
    <property type="term" value="F:intracellularly calcium-gated chloride channel activity"/>
    <property type="evidence" value="ECO:0007669"/>
    <property type="project" value="TreeGrafter"/>
</dbReference>
<dbReference type="GeneTree" id="ENSGT00950000183060"/>
<reference evidence="14" key="3">
    <citation type="submission" date="2025-09" db="UniProtKB">
        <authorList>
            <consortium name="Ensembl"/>
        </authorList>
    </citation>
    <scope>IDENTIFICATION</scope>
</reference>
<dbReference type="PANTHER" id="PTHR12424">
    <property type="entry name" value="TWEETY-RELATED"/>
    <property type="match status" value="1"/>
</dbReference>
<keyword evidence="7 13" id="KW-0406">Ion transport</keyword>
<evidence type="ECO:0000256" key="2">
    <source>
        <dbReference type="ARBA" id="ARBA00009849"/>
    </source>
</evidence>
<evidence type="ECO:0000256" key="7">
    <source>
        <dbReference type="ARBA" id="ARBA00023065"/>
    </source>
</evidence>
<keyword evidence="4" id="KW-1003">Cell membrane</keyword>
<dbReference type="Ensembl" id="ENSHHUT00000018688.1">
    <property type="protein sequence ID" value="ENSHHUP00000018035.1"/>
    <property type="gene ID" value="ENSHHUG00000011243.1"/>
</dbReference>
<dbReference type="InterPro" id="IPR006990">
    <property type="entry name" value="Tweety"/>
</dbReference>
<keyword evidence="5" id="KW-0812">Transmembrane</keyword>
<evidence type="ECO:0000313" key="14">
    <source>
        <dbReference type="Ensembl" id="ENSHHUP00000018035.1"/>
    </source>
</evidence>
<evidence type="ECO:0000256" key="4">
    <source>
        <dbReference type="ARBA" id="ARBA00022475"/>
    </source>
</evidence>
<keyword evidence="12 13" id="KW-0407">Ion channel</keyword>
<keyword evidence="11 13" id="KW-0868">Chloride</keyword>
<keyword evidence="6" id="KW-1133">Transmembrane helix</keyword>
<name>A0A4W5L349_9TELE</name>
<evidence type="ECO:0000256" key="5">
    <source>
        <dbReference type="ARBA" id="ARBA00022692"/>
    </source>
</evidence>
<evidence type="ECO:0000256" key="8">
    <source>
        <dbReference type="ARBA" id="ARBA00023136"/>
    </source>
</evidence>
<evidence type="ECO:0000256" key="10">
    <source>
        <dbReference type="ARBA" id="ARBA00023180"/>
    </source>
</evidence>
<evidence type="ECO:0000256" key="12">
    <source>
        <dbReference type="ARBA" id="ARBA00023303"/>
    </source>
</evidence>
<evidence type="ECO:0000256" key="3">
    <source>
        <dbReference type="ARBA" id="ARBA00022448"/>
    </source>
</evidence>
<organism evidence="14 15">
    <name type="scientific">Hucho hucho</name>
    <name type="common">huchen</name>
    <dbReference type="NCBI Taxonomy" id="62062"/>
    <lineage>
        <taxon>Eukaryota</taxon>
        <taxon>Metazoa</taxon>
        <taxon>Chordata</taxon>
        <taxon>Craniata</taxon>
        <taxon>Vertebrata</taxon>
        <taxon>Euteleostomi</taxon>
        <taxon>Actinopterygii</taxon>
        <taxon>Neopterygii</taxon>
        <taxon>Teleostei</taxon>
        <taxon>Protacanthopterygii</taxon>
        <taxon>Salmoniformes</taxon>
        <taxon>Salmonidae</taxon>
        <taxon>Salmoninae</taxon>
        <taxon>Hucho</taxon>
    </lineage>
</organism>
<evidence type="ECO:0000256" key="11">
    <source>
        <dbReference type="ARBA" id="ARBA00023214"/>
    </source>
</evidence>
<evidence type="ECO:0000256" key="1">
    <source>
        <dbReference type="ARBA" id="ARBA00004651"/>
    </source>
</evidence>
<dbReference type="GO" id="GO:0034707">
    <property type="term" value="C:chloride channel complex"/>
    <property type="evidence" value="ECO:0007669"/>
    <property type="project" value="UniProtKB-UniRule"/>
</dbReference>
<evidence type="ECO:0000256" key="9">
    <source>
        <dbReference type="ARBA" id="ARBA00023173"/>
    </source>
</evidence>
<evidence type="ECO:0000256" key="13">
    <source>
        <dbReference type="RuleBase" id="RU361114"/>
    </source>
</evidence>
<dbReference type="GO" id="GO:0072320">
    <property type="term" value="F:volume-sensitive chloride channel activity"/>
    <property type="evidence" value="ECO:0007669"/>
    <property type="project" value="TreeGrafter"/>
</dbReference>
<keyword evidence="10" id="KW-0325">Glycoprotein</keyword>
<dbReference type="GO" id="GO:0005886">
    <property type="term" value="C:plasma membrane"/>
    <property type="evidence" value="ECO:0007669"/>
    <property type="project" value="UniProtKB-SubCell"/>
</dbReference>